<comment type="caution">
    <text evidence="3">The sequence shown here is derived from an EMBL/GenBank/DDBJ whole genome shotgun (WGS) entry which is preliminary data.</text>
</comment>
<sequence length="383" mass="43230">MRVLVIGGDGYCGWATALHLSNRGYEVGILDSLVRRYWDLQLGCDTLTPIAPISHRIQRWQDLTGKSIDLFVGDINDYDFLIQSLRQFQPDAIVHFGEQRSAPFSMIDREHAVLTQVNNVVGNLNILYAMKEEFPEAHLVKLGTMGEYGTPNIDIEEGYITIEHNGRKDTLPYPKQPGSMYHLSKVHDSHNIHFACRMWGLKATDLNQGVVYGVLTEETGMDEMLINRLDYDGVFGTALNRFCIQAAIGHPLTVYGKGGQTRGFLDIRDTVLCLELAIANPAQSGEFRVFNQFTELFSVGDLALMVKKAGSVLGLNVEINNLDNPRIELEEHYFNAKNTKLLDLGLQPHYLSDSLLDSLLNFATKYKNRVDMNHILPKVTWKR</sequence>
<feature type="domain" description="NAD-dependent epimerase/dehydratase" evidence="2">
    <location>
        <begin position="3"/>
        <end position="291"/>
    </location>
</feature>
<organism evidence="3 4">
    <name type="scientific">Microcystis aeruginosa Ma_QC_C_20070703_M131</name>
    <dbReference type="NCBI Taxonomy" id="2486263"/>
    <lineage>
        <taxon>Bacteria</taxon>
        <taxon>Bacillati</taxon>
        <taxon>Cyanobacteriota</taxon>
        <taxon>Cyanophyceae</taxon>
        <taxon>Oscillatoriophycideae</taxon>
        <taxon>Chroococcales</taxon>
        <taxon>Microcystaceae</taxon>
        <taxon>Microcystis</taxon>
    </lineage>
</organism>
<comment type="similarity">
    <text evidence="1">Belongs to the NAD(P)-dependent epimerase/dehydratase family.</text>
</comment>
<evidence type="ECO:0000313" key="3">
    <source>
        <dbReference type="EMBL" id="TRT51414.1"/>
    </source>
</evidence>
<reference evidence="3 4" key="1">
    <citation type="submission" date="2019-01" db="EMBL/GenBank/DDBJ databases">
        <title>Coherence of Microcystis species and biogeography revealed through population genomics.</title>
        <authorList>
            <person name="Perez-Carrascal O.M."/>
            <person name="Terrat Y."/>
            <person name="Giani A."/>
            <person name="Fortin N."/>
            <person name="Tromas N."/>
            <person name="Shapiro B.J."/>
        </authorList>
    </citation>
    <scope>NUCLEOTIDE SEQUENCE [LARGE SCALE GENOMIC DNA]</scope>
    <source>
        <strain evidence="3">Ma_QC_C_20070703_M131</strain>
    </source>
</reference>
<gene>
    <name evidence="3" type="ORF">EWV85_15520</name>
</gene>
<dbReference type="EMBL" id="SFCA01000159">
    <property type="protein sequence ID" value="TRT51414.1"/>
    <property type="molecule type" value="Genomic_DNA"/>
</dbReference>
<dbReference type="PANTHER" id="PTHR43000">
    <property type="entry name" value="DTDP-D-GLUCOSE 4,6-DEHYDRATASE-RELATED"/>
    <property type="match status" value="1"/>
</dbReference>
<dbReference type="InterPro" id="IPR036291">
    <property type="entry name" value="NAD(P)-bd_dom_sf"/>
</dbReference>
<proteinExistence type="inferred from homology"/>
<dbReference type="AlphaFoldDB" id="A0A551XRQ9"/>
<evidence type="ECO:0000256" key="1">
    <source>
        <dbReference type="ARBA" id="ARBA00007637"/>
    </source>
</evidence>
<evidence type="ECO:0000259" key="2">
    <source>
        <dbReference type="Pfam" id="PF01370"/>
    </source>
</evidence>
<dbReference type="CDD" id="cd05255">
    <property type="entry name" value="SQD1_like_SDR_e"/>
    <property type="match status" value="1"/>
</dbReference>
<accession>A0A551XRQ9</accession>
<dbReference type="SUPFAM" id="SSF51735">
    <property type="entry name" value="NAD(P)-binding Rossmann-fold domains"/>
    <property type="match status" value="1"/>
</dbReference>
<dbReference type="InterPro" id="IPR001509">
    <property type="entry name" value="Epimerase_deHydtase"/>
</dbReference>
<dbReference type="Gene3D" id="3.40.50.720">
    <property type="entry name" value="NAD(P)-binding Rossmann-like Domain"/>
    <property type="match status" value="1"/>
</dbReference>
<dbReference type="Proteomes" id="UP000316443">
    <property type="component" value="Unassembled WGS sequence"/>
</dbReference>
<dbReference type="Pfam" id="PF01370">
    <property type="entry name" value="Epimerase"/>
    <property type="match status" value="1"/>
</dbReference>
<evidence type="ECO:0000313" key="4">
    <source>
        <dbReference type="Proteomes" id="UP000316443"/>
    </source>
</evidence>
<dbReference type="Gene3D" id="3.90.25.10">
    <property type="entry name" value="UDP-galactose 4-epimerase, domain 1"/>
    <property type="match status" value="1"/>
</dbReference>
<protein>
    <submittedName>
        <fullName evidence="3">NAD-dependent epimerase/dehydratase family protein</fullName>
    </submittedName>
</protein>
<name>A0A551XRQ9_MICAE</name>